<organism evidence="1 2">
    <name type="scientific">Oleiharenicola lentus</name>
    <dbReference type="NCBI Taxonomy" id="2508720"/>
    <lineage>
        <taxon>Bacteria</taxon>
        <taxon>Pseudomonadati</taxon>
        <taxon>Verrucomicrobiota</taxon>
        <taxon>Opitutia</taxon>
        <taxon>Opitutales</taxon>
        <taxon>Opitutaceae</taxon>
        <taxon>Oleiharenicola</taxon>
    </lineage>
</organism>
<dbReference type="Proteomes" id="UP000290218">
    <property type="component" value="Unassembled WGS sequence"/>
</dbReference>
<evidence type="ECO:0000313" key="2">
    <source>
        <dbReference type="Proteomes" id="UP000290218"/>
    </source>
</evidence>
<dbReference type="OrthoDB" id="9763288at2"/>
<dbReference type="EMBL" id="SDHX01000002">
    <property type="protein sequence ID" value="RXK52896.1"/>
    <property type="molecule type" value="Genomic_DNA"/>
</dbReference>
<evidence type="ECO:0000313" key="1">
    <source>
        <dbReference type="EMBL" id="RXK52896.1"/>
    </source>
</evidence>
<dbReference type="RefSeq" id="WP_129048486.1">
    <property type="nucleotide sequence ID" value="NZ_SDHX01000002.1"/>
</dbReference>
<proteinExistence type="predicted"/>
<keyword evidence="2" id="KW-1185">Reference proteome</keyword>
<evidence type="ECO:0008006" key="3">
    <source>
        <dbReference type="Google" id="ProtNLM"/>
    </source>
</evidence>
<reference evidence="1 2" key="1">
    <citation type="submission" date="2019-01" db="EMBL/GenBank/DDBJ databases">
        <title>Lacunisphaera sp. strain TWA-58.</title>
        <authorList>
            <person name="Chen W.-M."/>
        </authorList>
    </citation>
    <scope>NUCLEOTIDE SEQUENCE [LARGE SCALE GENOMIC DNA]</scope>
    <source>
        <strain evidence="1 2">TWA-58</strain>
    </source>
</reference>
<gene>
    <name evidence="1" type="ORF">ESB00_14385</name>
</gene>
<protein>
    <recommendedName>
        <fullName evidence="3">Circularly permuted type 2 ATP-grasp protein</fullName>
    </recommendedName>
</protein>
<name>A0A4V1M5W1_9BACT</name>
<accession>A0A4V1M5W1</accession>
<dbReference type="AlphaFoldDB" id="A0A4V1M5W1"/>
<comment type="caution">
    <text evidence="1">The sequence shown here is derived from an EMBL/GenBank/DDBJ whole genome shotgun (WGS) entry which is preliminary data.</text>
</comment>
<sequence>MSVLTYDTLRSAFASQPLFEDKSWQLSPEAWPLTPAQVQELEQIGAACLEFHQALETLYLRSAAGKNLLRNKPLLAPWVAQYLDRGKPPELVYHARDARNRGAFPTVLRPDLLLTEEGFALTELDSVPGGIGLTAFLNRLYAAQGDASVLGQGDVMIDNFHQSLTALRPEMRNPLIAILVSDEAATYRPEMQWLCEQLQRRGHRIFCMRPEDVFPLGGELFFDVEGTPEKIDIIYRFFELFDWANIRVRADILEAWQSGAVAIAPPMRHFQEEKLALALFHHHLLREFWAESLSGRSLKLLQKLIPRSWIMDPAPLPPGAVLDGPPVGGRMPNDWRDLASASQKERDLIIKISGFHETAWGARSVVLGSDCSREEWQAGVDQALRLAPTNLHVLQEYRKPKRLSHPLYHAEDAGSAPSARERSGRLRLCPYYFVVGGQARLSGALATFCPPDKKIIHGMTDAALLPCRVSPLT</sequence>